<keyword evidence="3" id="KW-1185">Reference proteome</keyword>
<evidence type="ECO:0000256" key="1">
    <source>
        <dbReference type="SAM" id="MobiDB-lite"/>
    </source>
</evidence>
<sequence>MSYRQSPGGTGSSPQWMNNLNMSPNDQFGDSIILNGGSCPRPVTPRTPVSERAGSCARPGLRTPQASIIQRSFERSVYTPNGTFDSFDSQPPGASTPAGPNQNASNNSGSSCSYAGPNTHTMFGTTGSTPHGHRYIPPGPVSPFVLADYVDGPASGTSAGDSTGYYEPTYSGSGGQGVNNGTYQVSSSSNSERSGICTCNAGGGCGSPVQMNNSSGSNRSSPRSGGYAAPQQTFGGNSGGPSHFSQPSPASSAGSPNSPPSANQSGGPLRASTPARDQQNSNISGGVPSGDNSRSSPGSLPVSSPQNTNGTGSAGFQTPSNASAAQRPPTPSGGMFISNTTGSGLNDSAGFQTPSNASAAQRPPTPSGGIMLAEPNDGTCGRGSKSPLAQPSTYRRRKRPPSCNNAVCVDGCTCERAQRGGPVELEGSNGQSCNAPPGQEPGGDAPVPIDPMLHRPK</sequence>
<feature type="region of interest" description="Disordered" evidence="1">
    <location>
        <begin position="1"/>
        <end position="404"/>
    </location>
</feature>
<evidence type="ECO:0000313" key="2">
    <source>
        <dbReference type="EMBL" id="ODN06127.1"/>
    </source>
</evidence>
<feature type="compositionally biased region" description="Low complexity" evidence="1">
    <location>
        <begin position="245"/>
        <end position="268"/>
    </location>
</feature>
<dbReference type="AlphaFoldDB" id="A0A1D2NLL0"/>
<feature type="compositionally biased region" description="Polar residues" evidence="1">
    <location>
        <begin position="337"/>
        <end position="359"/>
    </location>
</feature>
<feature type="compositionally biased region" description="Low complexity" evidence="1">
    <location>
        <begin position="293"/>
        <end position="305"/>
    </location>
</feature>
<organism evidence="2 3">
    <name type="scientific">Orchesella cincta</name>
    <name type="common">Springtail</name>
    <name type="synonym">Podura cincta</name>
    <dbReference type="NCBI Taxonomy" id="48709"/>
    <lineage>
        <taxon>Eukaryota</taxon>
        <taxon>Metazoa</taxon>
        <taxon>Ecdysozoa</taxon>
        <taxon>Arthropoda</taxon>
        <taxon>Hexapoda</taxon>
        <taxon>Collembola</taxon>
        <taxon>Entomobryomorpha</taxon>
        <taxon>Entomobryoidea</taxon>
        <taxon>Orchesellidae</taxon>
        <taxon>Orchesellinae</taxon>
        <taxon>Orchesella</taxon>
    </lineage>
</organism>
<evidence type="ECO:0000313" key="3">
    <source>
        <dbReference type="Proteomes" id="UP000094527"/>
    </source>
</evidence>
<feature type="compositionally biased region" description="Polar residues" evidence="1">
    <location>
        <begin position="179"/>
        <end position="193"/>
    </location>
</feature>
<feature type="compositionally biased region" description="Low complexity" evidence="1">
    <location>
        <begin position="212"/>
        <end position="226"/>
    </location>
</feature>
<name>A0A1D2NLL0_ORCCI</name>
<feature type="compositionally biased region" description="Polar residues" evidence="1">
    <location>
        <begin position="275"/>
        <end position="284"/>
    </location>
</feature>
<proteinExistence type="predicted"/>
<protein>
    <submittedName>
        <fullName evidence="2">Uncharacterized protein</fullName>
    </submittedName>
</protein>
<feature type="region of interest" description="Disordered" evidence="1">
    <location>
        <begin position="419"/>
        <end position="457"/>
    </location>
</feature>
<comment type="caution">
    <text evidence="2">The sequence shown here is derived from an EMBL/GenBank/DDBJ whole genome shotgun (WGS) entry which is preliminary data.</text>
</comment>
<accession>A0A1D2NLL0</accession>
<dbReference type="Proteomes" id="UP000094527">
    <property type="component" value="Unassembled WGS sequence"/>
</dbReference>
<feature type="compositionally biased region" description="Polar residues" evidence="1">
    <location>
        <begin position="306"/>
        <end position="324"/>
    </location>
</feature>
<feature type="compositionally biased region" description="Polar residues" evidence="1">
    <location>
        <begin position="78"/>
        <end position="129"/>
    </location>
</feature>
<dbReference type="STRING" id="48709.A0A1D2NLL0"/>
<feature type="compositionally biased region" description="Polar residues" evidence="1">
    <location>
        <begin position="1"/>
        <end position="28"/>
    </location>
</feature>
<reference evidence="2 3" key="1">
    <citation type="journal article" date="2016" name="Genome Biol. Evol.">
        <title>Gene Family Evolution Reflects Adaptation to Soil Environmental Stressors in the Genome of the Collembolan Orchesella cincta.</title>
        <authorList>
            <person name="Faddeeva-Vakhrusheva A."/>
            <person name="Derks M.F."/>
            <person name="Anvar S.Y."/>
            <person name="Agamennone V."/>
            <person name="Suring W."/>
            <person name="Smit S."/>
            <person name="van Straalen N.M."/>
            <person name="Roelofs D."/>
        </authorList>
    </citation>
    <scope>NUCLEOTIDE SEQUENCE [LARGE SCALE GENOMIC DNA]</scope>
    <source>
        <tissue evidence="2">Mixed pool</tissue>
    </source>
</reference>
<dbReference type="EMBL" id="LJIJ01000010">
    <property type="protein sequence ID" value="ODN06127.1"/>
    <property type="molecule type" value="Genomic_DNA"/>
</dbReference>
<gene>
    <name evidence="2" type="ORF">Ocin01_00588</name>
</gene>